<dbReference type="EMBL" id="CP086715">
    <property type="protein sequence ID" value="WOO79781.1"/>
    <property type="molecule type" value="Genomic_DNA"/>
</dbReference>
<dbReference type="Proteomes" id="UP000827549">
    <property type="component" value="Chromosome 2"/>
</dbReference>
<evidence type="ECO:0000256" key="1">
    <source>
        <dbReference type="SAM" id="SignalP"/>
    </source>
</evidence>
<name>A0AAF1BGH4_9TREE</name>
<feature type="signal peptide" evidence="1">
    <location>
        <begin position="1"/>
        <end position="18"/>
    </location>
</feature>
<evidence type="ECO:0008006" key="4">
    <source>
        <dbReference type="Google" id="ProtNLM"/>
    </source>
</evidence>
<evidence type="ECO:0000313" key="3">
    <source>
        <dbReference type="Proteomes" id="UP000827549"/>
    </source>
</evidence>
<dbReference type="InterPro" id="IPR021851">
    <property type="entry name" value="DUF3455"/>
</dbReference>
<organism evidence="2 3">
    <name type="scientific">Vanrija pseudolonga</name>
    <dbReference type="NCBI Taxonomy" id="143232"/>
    <lineage>
        <taxon>Eukaryota</taxon>
        <taxon>Fungi</taxon>
        <taxon>Dikarya</taxon>
        <taxon>Basidiomycota</taxon>
        <taxon>Agaricomycotina</taxon>
        <taxon>Tremellomycetes</taxon>
        <taxon>Trichosporonales</taxon>
        <taxon>Trichosporonaceae</taxon>
        <taxon>Vanrija</taxon>
    </lineage>
</organism>
<feature type="chain" id="PRO_5042250795" description="Malate dehydrogenase" evidence="1">
    <location>
        <begin position="19"/>
        <end position="263"/>
    </location>
</feature>
<sequence length="263" mass="27166">MLATTLFTTLALLASASAAPQWGPYRDWSKNGNNDNQGNSYSANGDKASQDYGYEVAGMGGSSNDSAWSGGAIVAPPTGFTLPLPPNQSNLTMPAGQSVTIATVSRGVQNYTCTSGAWVSDGALANLYDAGLLLALTENVAPAEKVTDGLAPLFLAAQSFPSNNPAPTLQHEFVATPNKPGSISPRFFNPNTGDTVTLAKVGTIPSPDNSTADVTWLQLQAIEGNLAKSVFRLQTAGGQPSGGSCAEGTQASVDYAAMYYFLS</sequence>
<dbReference type="GeneID" id="87806541"/>
<gene>
    <name evidence="2" type="ORF">LOC62_02G003297</name>
</gene>
<proteinExistence type="predicted"/>
<keyword evidence="1" id="KW-0732">Signal</keyword>
<dbReference type="AlphaFoldDB" id="A0AAF1BGH4"/>
<dbReference type="PANTHER" id="PTHR35567:SF1">
    <property type="entry name" value="CONSERVED FUNGAL PROTEIN (AFU_ORTHOLOGUE AFUA_1G14230)"/>
    <property type="match status" value="1"/>
</dbReference>
<dbReference type="Pfam" id="PF11937">
    <property type="entry name" value="DUF3455"/>
    <property type="match status" value="1"/>
</dbReference>
<dbReference type="RefSeq" id="XP_062625813.1">
    <property type="nucleotide sequence ID" value="XM_062769829.1"/>
</dbReference>
<dbReference type="PANTHER" id="PTHR35567">
    <property type="entry name" value="MALATE DEHYDROGENASE (AFU_ORTHOLOGUE AFUA_2G13800)"/>
    <property type="match status" value="1"/>
</dbReference>
<keyword evidence="3" id="KW-1185">Reference proteome</keyword>
<evidence type="ECO:0000313" key="2">
    <source>
        <dbReference type="EMBL" id="WOO79781.1"/>
    </source>
</evidence>
<protein>
    <recommendedName>
        <fullName evidence="4">Malate dehydrogenase</fullName>
    </recommendedName>
</protein>
<accession>A0AAF1BGH4</accession>
<reference evidence="2" key="1">
    <citation type="submission" date="2023-10" db="EMBL/GenBank/DDBJ databases">
        <authorList>
            <person name="Noh H."/>
        </authorList>
    </citation>
    <scope>NUCLEOTIDE SEQUENCE</scope>
    <source>
        <strain evidence="2">DUCC4014</strain>
    </source>
</reference>